<keyword evidence="5" id="KW-1185">Reference proteome</keyword>
<comment type="caution">
    <text evidence="4">The sequence shown here is derived from an EMBL/GenBank/DDBJ whole genome shotgun (WGS) entry which is preliminary data.</text>
</comment>
<evidence type="ECO:0000256" key="2">
    <source>
        <dbReference type="ARBA" id="ARBA00022803"/>
    </source>
</evidence>
<name>A0A5C5YN81_9BACT</name>
<organism evidence="4 5">
    <name type="scientific">Novipirellula herctigrandis</name>
    <dbReference type="NCBI Taxonomy" id="2527986"/>
    <lineage>
        <taxon>Bacteria</taxon>
        <taxon>Pseudomonadati</taxon>
        <taxon>Planctomycetota</taxon>
        <taxon>Planctomycetia</taxon>
        <taxon>Pirellulales</taxon>
        <taxon>Pirellulaceae</taxon>
        <taxon>Novipirellula</taxon>
    </lineage>
</organism>
<keyword evidence="1" id="KW-0677">Repeat</keyword>
<proteinExistence type="predicted"/>
<dbReference type="PANTHER" id="PTHR45586">
    <property type="entry name" value="TPR REPEAT-CONTAINING PROTEIN PA4667"/>
    <property type="match status" value="1"/>
</dbReference>
<dbReference type="Gene3D" id="3.40.50.1110">
    <property type="entry name" value="SGNH hydrolase"/>
    <property type="match status" value="1"/>
</dbReference>
<gene>
    <name evidence="4" type="ORF">CA13_68400</name>
</gene>
<dbReference type="AlphaFoldDB" id="A0A5C5YN81"/>
<dbReference type="Gene3D" id="1.25.40.10">
    <property type="entry name" value="Tetratricopeptide repeat domain"/>
    <property type="match status" value="2"/>
</dbReference>
<evidence type="ECO:0000256" key="1">
    <source>
        <dbReference type="ARBA" id="ARBA00022737"/>
    </source>
</evidence>
<dbReference type="InterPro" id="IPR011990">
    <property type="entry name" value="TPR-like_helical_dom_sf"/>
</dbReference>
<accession>A0A5C5YN81</accession>
<dbReference type="SUPFAM" id="SSF52266">
    <property type="entry name" value="SGNH hydrolase"/>
    <property type="match status" value="2"/>
</dbReference>
<feature type="repeat" description="TPR" evidence="3">
    <location>
        <begin position="518"/>
        <end position="551"/>
    </location>
</feature>
<dbReference type="EMBL" id="SJPJ01000002">
    <property type="protein sequence ID" value="TWT76346.1"/>
    <property type="molecule type" value="Genomic_DNA"/>
</dbReference>
<dbReference type="GO" id="GO:0016788">
    <property type="term" value="F:hydrolase activity, acting on ester bonds"/>
    <property type="evidence" value="ECO:0007669"/>
    <property type="project" value="UniProtKB-ARBA"/>
</dbReference>
<sequence>MTVVVFVVLECLLALLGVGRVTDTSDPFVGFSSQIPLWERVVDDSGKTMLRTATNKLVWFNEQEFPKEKAAGTRRVFCVGGSTTFGRPYSDNTSFCGWLREFLPVADPSTNWEIINAGGVSYASYRVAAVMQELALYEPDLFVVYSGHNEFLERRTYEGMFEQSEFQMKVTSILSRTRVYGLIDRAIHSHLDAKEKTQETLSGDVDEILNHTVGPADYHRDDIWRSKVLDHYRFNLQRMISIARGAGAEIVFVVPASNEKNCSPFKSELPSNISELDRQQFAEWYDQASRAEADGDVQQAIERLKQTKQIDDRYPLVDYRLGRLQFDTQAIAESKKSFQRALNEDVCALRAPDDFVAAVRSIGDQRKAMTVDFDRKLRERCQRDYGHSILGAEYFLDHVHPTIEAHRALALWIVECLQDHHSIGGDPIEEVDVATVKRLVESRINLASHGIAQRNLAKVLHWAGKFEEAEPRARDAIETLGGDHESQLVRADCLYRTNRIDEAAAEYESLLVTYPFDARAYHRYGEMLIDLEEYKKARDYLSVAVAGLPDGSRSQARSVFSLGMAHLKLSEFRQAEMFLEQLQQDYPHDRDTLILLAEAKAGRGDSVGAIALYEQVIRQSPDDVYAQVKLGIVLLEEKRPQEALLCFQAAIKKDSNNAMALTGVKVATDLLK</sequence>
<dbReference type="PANTHER" id="PTHR45586:SF1">
    <property type="entry name" value="LIPOPOLYSACCHARIDE ASSEMBLY PROTEIN B"/>
    <property type="match status" value="1"/>
</dbReference>
<dbReference type="SUPFAM" id="SSF48452">
    <property type="entry name" value="TPR-like"/>
    <property type="match status" value="2"/>
</dbReference>
<dbReference type="InterPro" id="IPR051012">
    <property type="entry name" value="CellSynth/LPSAsmb/PSIAsmb"/>
</dbReference>
<dbReference type="SMART" id="SM00028">
    <property type="entry name" value="TPR"/>
    <property type="match status" value="6"/>
</dbReference>
<dbReference type="Proteomes" id="UP000315010">
    <property type="component" value="Unassembled WGS sequence"/>
</dbReference>
<dbReference type="InterPro" id="IPR036514">
    <property type="entry name" value="SGNH_hydro_sf"/>
</dbReference>
<keyword evidence="2 3" id="KW-0802">TPR repeat</keyword>
<evidence type="ECO:0000313" key="4">
    <source>
        <dbReference type="EMBL" id="TWT76346.1"/>
    </source>
</evidence>
<dbReference type="PROSITE" id="PS50005">
    <property type="entry name" value="TPR"/>
    <property type="match status" value="1"/>
</dbReference>
<evidence type="ECO:0000313" key="5">
    <source>
        <dbReference type="Proteomes" id="UP000315010"/>
    </source>
</evidence>
<reference evidence="4 5" key="1">
    <citation type="submission" date="2019-02" db="EMBL/GenBank/DDBJ databases">
        <title>Deep-cultivation of Planctomycetes and their phenomic and genomic characterization uncovers novel biology.</title>
        <authorList>
            <person name="Wiegand S."/>
            <person name="Jogler M."/>
            <person name="Boedeker C."/>
            <person name="Pinto D."/>
            <person name="Vollmers J."/>
            <person name="Rivas-Marin E."/>
            <person name="Kohn T."/>
            <person name="Peeters S.H."/>
            <person name="Heuer A."/>
            <person name="Rast P."/>
            <person name="Oberbeckmann S."/>
            <person name="Bunk B."/>
            <person name="Jeske O."/>
            <person name="Meyerdierks A."/>
            <person name="Storesund J.E."/>
            <person name="Kallscheuer N."/>
            <person name="Luecker S."/>
            <person name="Lage O.M."/>
            <person name="Pohl T."/>
            <person name="Merkel B.J."/>
            <person name="Hornburger P."/>
            <person name="Mueller R.-W."/>
            <person name="Bruemmer F."/>
            <person name="Labrenz M."/>
            <person name="Spormann A.M."/>
            <person name="Op Den Camp H."/>
            <person name="Overmann J."/>
            <person name="Amann R."/>
            <person name="Jetten M.S.M."/>
            <person name="Mascher T."/>
            <person name="Medema M.H."/>
            <person name="Devos D.P."/>
            <person name="Kaster A.-K."/>
            <person name="Ovreas L."/>
            <person name="Rohde M."/>
            <person name="Galperin M.Y."/>
            <person name="Jogler C."/>
        </authorList>
    </citation>
    <scope>NUCLEOTIDE SEQUENCE [LARGE SCALE GENOMIC DNA]</scope>
    <source>
        <strain evidence="4 5">CA13</strain>
    </source>
</reference>
<evidence type="ECO:0000256" key="3">
    <source>
        <dbReference type="PROSITE-ProRule" id="PRU00339"/>
    </source>
</evidence>
<protein>
    <submittedName>
        <fullName evidence="4">Tetratricopeptide repeat protein</fullName>
    </submittedName>
</protein>
<dbReference type="InterPro" id="IPR019734">
    <property type="entry name" value="TPR_rpt"/>
</dbReference>
<dbReference type="Pfam" id="PF13432">
    <property type="entry name" value="TPR_16"/>
    <property type="match status" value="2"/>
</dbReference>